<keyword evidence="3 5" id="KW-0732">Signal</keyword>
<evidence type="ECO:0000256" key="2">
    <source>
        <dbReference type="ARBA" id="ARBA00022525"/>
    </source>
</evidence>
<dbReference type="InterPro" id="IPR008638">
    <property type="entry name" value="FhaB/CdiA-like_TPS"/>
</dbReference>
<feature type="domain" description="Filamentous haemagglutinin FhaB/tRNA nuclease CdiA-like TPS" evidence="6">
    <location>
        <begin position="29"/>
        <end position="141"/>
    </location>
</feature>
<protein>
    <submittedName>
        <fullName evidence="7">Filamentous hemagglutinin outer membrane protein</fullName>
    </submittedName>
</protein>
<dbReference type="Gene3D" id="2.160.20.10">
    <property type="entry name" value="Single-stranded right-handed beta-helix, Pectin lyase-like"/>
    <property type="match status" value="1"/>
</dbReference>
<dbReference type="InterPro" id="IPR050909">
    <property type="entry name" value="Bact_Autotransporter_VF"/>
</dbReference>
<dbReference type="InterPro" id="IPR011050">
    <property type="entry name" value="Pectin_lyase_fold/virulence"/>
</dbReference>
<dbReference type="NCBIfam" id="TIGR01901">
    <property type="entry name" value="adhes_NPXG"/>
    <property type="match status" value="1"/>
</dbReference>
<evidence type="ECO:0000256" key="1">
    <source>
        <dbReference type="ARBA" id="ARBA00004613"/>
    </source>
</evidence>
<gene>
    <name evidence="7" type="ORF">AWB68_06207</name>
</gene>
<dbReference type="AlphaFoldDB" id="A0A158KKM8"/>
<organism evidence="7 8">
    <name type="scientific">Caballeronia choica</name>
    <dbReference type="NCBI Taxonomy" id="326476"/>
    <lineage>
        <taxon>Bacteria</taxon>
        <taxon>Pseudomonadati</taxon>
        <taxon>Pseudomonadota</taxon>
        <taxon>Betaproteobacteria</taxon>
        <taxon>Burkholderiales</taxon>
        <taxon>Burkholderiaceae</taxon>
        <taxon>Caballeronia</taxon>
    </lineage>
</organism>
<feature type="compositionally biased region" description="Pro residues" evidence="4">
    <location>
        <begin position="665"/>
        <end position="674"/>
    </location>
</feature>
<evidence type="ECO:0000256" key="4">
    <source>
        <dbReference type="SAM" id="MobiDB-lite"/>
    </source>
</evidence>
<dbReference type="Proteomes" id="UP000054770">
    <property type="component" value="Unassembled WGS sequence"/>
</dbReference>
<dbReference type="Pfam" id="PF05860">
    <property type="entry name" value="TPS"/>
    <property type="match status" value="1"/>
</dbReference>
<dbReference type="PANTHER" id="PTHR12338">
    <property type="entry name" value="AUTOTRANSPORTER"/>
    <property type="match status" value="1"/>
</dbReference>
<dbReference type="EMBL" id="FCON02000106">
    <property type="protein sequence ID" value="SAL81634.1"/>
    <property type="molecule type" value="Genomic_DNA"/>
</dbReference>
<dbReference type="PANTHER" id="PTHR12338:SF8">
    <property type="entry name" value="HEME_HEMOPEXIN-BINDING PROTEIN"/>
    <property type="match status" value="1"/>
</dbReference>
<dbReference type="OrthoDB" id="218680at2"/>
<dbReference type="SUPFAM" id="SSF51126">
    <property type="entry name" value="Pectin lyase-like"/>
    <property type="match status" value="1"/>
</dbReference>
<accession>A0A158KKM8</accession>
<name>A0A158KKM8_9BURK</name>
<comment type="caution">
    <text evidence="7">The sequence shown here is derived from an EMBL/GenBank/DDBJ whole genome shotgun (WGS) entry which is preliminary data.</text>
</comment>
<dbReference type="GO" id="GO:0005576">
    <property type="term" value="C:extracellular region"/>
    <property type="evidence" value="ECO:0007669"/>
    <property type="project" value="UniProtKB-SubCell"/>
</dbReference>
<dbReference type="RefSeq" id="WP_087648170.1">
    <property type="nucleotide sequence ID" value="NZ_FCON02000106.1"/>
</dbReference>
<feature type="region of interest" description="Disordered" evidence="4">
    <location>
        <begin position="739"/>
        <end position="786"/>
    </location>
</feature>
<proteinExistence type="predicted"/>
<comment type="subcellular location">
    <subcellularLocation>
        <location evidence="1">Secreted</location>
    </subcellularLocation>
</comment>
<evidence type="ECO:0000259" key="6">
    <source>
        <dbReference type="SMART" id="SM00912"/>
    </source>
</evidence>
<dbReference type="InterPro" id="IPR012334">
    <property type="entry name" value="Pectin_lyas_fold"/>
</dbReference>
<reference evidence="7" key="1">
    <citation type="submission" date="2016-01" db="EMBL/GenBank/DDBJ databases">
        <authorList>
            <person name="Peeters C."/>
        </authorList>
    </citation>
    <scope>NUCLEOTIDE SEQUENCE [LARGE SCALE GENOMIC DNA]</scope>
    <source>
        <strain evidence="7">LMG 22940</strain>
    </source>
</reference>
<feature type="region of interest" description="Disordered" evidence="4">
    <location>
        <begin position="663"/>
        <end position="715"/>
    </location>
</feature>
<feature type="chain" id="PRO_5011115695" evidence="5">
    <location>
        <begin position="32"/>
        <end position="786"/>
    </location>
</feature>
<keyword evidence="8" id="KW-1185">Reference proteome</keyword>
<evidence type="ECO:0000256" key="5">
    <source>
        <dbReference type="SAM" id="SignalP"/>
    </source>
</evidence>
<evidence type="ECO:0000313" key="7">
    <source>
        <dbReference type="EMBL" id="SAL81634.1"/>
    </source>
</evidence>
<evidence type="ECO:0000313" key="8">
    <source>
        <dbReference type="Proteomes" id="UP000054770"/>
    </source>
</evidence>
<evidence type="ECO:0000256" key="3">
    <source>
        <dbReference type="ARBA" id="ARBA00022729"/>
    </source>
</evidence>
<sequence>MTGTVQAGRNRLLAVALAGASSVAMVPCATAAPGGGQVVAGSGSIASYGPHTAIQQNTGRLVIDWNTFGTRPNESVTFNQPGAQSIALNRVVGQNPSVLLGTLSSNGQVFIVNPNGVLFGVGARVNVGGLIASTLALSNHDFLAGHYTFTNGDQAAAVVNQGFIRTAPGGYVALIGRRAINQGVLVAPGGYAALAAGERVTVTLGDHQMVGLSVDQGVLRALASNRGLIETDGGQTLLAASAEDALLAGVVNNSGVILARTALNQNGVIRLVAEGGTAEVGGVLDASAPRGGNGGLIETAGSRVQVAPGAFVTTAAPHGDTGGWLIAAREFTVAPTGGDISGATLSRALGRTNVVIGAGSRRSGSISIDDAVAWSGPAALALFARNAIAVNAPVSAPAGVLLFGTGATMTQDAAITAAGVALLGSRGQYRLDDASNHIGTLAANTGSVTLADGAALTVGTVGGVTGVTTSGPVTLRAPSLTLDAPVRSTSTGTAVTLQSATGFINHAGAGAIATPNGRWLVYSSSPDADSFGGLQSGNLALWGDASAAGADSIAAAARGNRFVFGVDQQAVLTVKPASIKQAGTTLVLGPADVSVSLRYSGAAYGNAFTDSPTMHEPFSFTVTSAGAGAGASAGDYVITVSATGALPAGYTISTLGGTLRVAGTAPPPAPPATPVAPVVPVAPPPPSPQAQAPSAPPTTATTPPAPTIPETPAAPPILTALAPAPAVIDAVQTVAGQTGDDLDRNTVALPAGLSRPATPVVQTTSDPASDGSRLPDDAWPGNVCRM</sequence>
<keyword evidence="2" id="KW-0964">Secreted</keyword>
<dbReference type="SMART" id="SM00912">
    <property type="entry name" value="Haemagg_act"/>
    <property type="match status" value="1"/>
</dbReference>
<feature type="compositionally biased region" description="Pro residues" evidence="4">
    <location>
        <begin position="703"/>
        <end position="715"/>
    </location>
</feature>
<feature type="compositionally biased region" description="Low complexity" evidence="4">
    <location>
        <begin position="689"/>
        <end position="702"/>
    </location>
</feature>
<feature type="signal peptide" evidence="5">
    <location>
        <begin position="1"/>
        <end position="31"/>
    </location>
</feature>